<keyword evidence="7" id="KW-0408">Iron</keyword>
<dbReference type="OrthoDB" id="9784571at2"/>
<dbReference type="Proteomes" id="UP000297031">
    <property type="component" value="Chromosome"/>
</dbReference>
<dbReference type="EC" id="1.17.99.6" evidence="10"/>
<dbReference type="RefSeq" id="WP_123394853.1">
    <property type="nucleotide sequence ID" value="NZ_CP039393.1"/>
</dbReference>
<evidence type="ECO:0000313" key="11">
    <source>
        <dbReference type="Proteomes" id="UP000297031"/>
    </source>
</evidence>
<dbReference type="InterPro" id="IPR004453">
    <property type="entry name" value="QueG"/>
</dbReference>
<dbReference type="InterPro" id="IPR017896">
    <property type="entry name" value="4Fe4S_Fe-S-bd"/>
</dbReference>
<dbReference type="GO" id="GO:0051539">
    <property type="term" value="F:4 iron, 4 sulfur cluster binding"/>
    <property type="evidence" value="ECO:0007669"/>
    <property type="project" value="UniProtKB-KW"/>
</dbReference>
<dbReference type="InterPro" id="IPR017900">
    <property type="entry name" value="4Fe4S_Fe_S_CS"/>
</dbReference>
<dbReference type="AlphaFoldDB" id="A0A4P7VQU5"/>
<dbReference type="PANTHER" id="PTHR30002">
    <property type="entry name" value="EPOXYQUEUOSINE REDUCTASE"/>
    <property type="match status" value="1"/>
</dbReference>
<organism evidence="10 11">
    <name type="scientific">Muribaculum gordoncarteri</name>
    <dbReference type="NCBI Taxonomy" id="2530390"/>
    <lineage>
        <taxon>Bacteria</taxon>
        <taxon>Pseudomonadati</taxon>
        <taxon>Bacteroidota</taxon>
        <taxon>Bacteroidia</taxon>
        <taxon>Bacteroidales</taxon>
        <taxon>Muribaculaceae</taxon>
        <taxon>Muribaculum</taxon>
    </lineage>
</organism>
<evidence type="ECO:0000256" key="1">
    <source>
        <dbReference type="ARBA" id="ARBA00022485"/>
    </source>
</evidence>
<keyword evidence="3" id="KW-0819">tRNA processing</keyword>
<dbReference type="PANTHER" id="PTHR30002:SF4">
    <property type="entry name" value="EPOXYQUEUOSINE REDUCTASE"/>
    <property type="match status" value="1"/>
</dbReference>
<dbReference type="GO" id="GO:0008616">
    <property type="term" value="P:tRNA queuosine(34) biosynthetic process"/>
    <property type="evidence" value="ECO:0007669"/>
    <property type="project" value="UniProtKB-KW"/>
</dbReference>
<evidence type="ECO:0000256" key="3">
    <source>
        <dbReference type="ARBA" id="ARBA00022694"/>
    </source>
</evidence>
<sequence length="312" mass="34993">MSSGPSICKDDLIDEARRLGITDIGIAAAEPVDPETMSRYSQWIAEGCHGTMSYLERYPDLRADPRLILPEARSIITAAFNYYPAQFRQPDNLRFAYYAYGRDYHEVVRERLSRLADYVTQLTGAATRVCVDTAPVLERYWAIKSGLGFKGLNSLLILPSRGSYFFLGEILTTAEITPTEPCNRRCGDCGACQRACPAGAIRGDGTIDASRCLSYLTIEYRGELPDSVDLGNRIYGCDTCQRVCPHNRKSRPTEIEDFTPSPEFLALDRDEIANLTPERFNALFRHSAIKRTKLSGLLRNLNRLSPDNQNLT</sequence>
<evidence type="ECO:0000256" key="6">
    <source>
        <dbReference type="ARBA" id="ARBA00023002"/>
    </source>
</evidence>
<dbReference type="KEGG" id="mgod:E7746_12745"/>
<dbReference type="Pfam" id="PF08331">
    <property type="entry name" value="QueG_DUF1730"/>
    <property type="match status" value="1"/>
</dbReference>
<feature type="domain" description="4Fe-4S ferredoxin-type" evidence="9">
    <location>
        <begin position="175"/>
        <end position="206"/>
    </location>
</feature>
<dbReference type="NCBIfam" id="TIGR00276">
    <property type="entry name" value="tRNA epoxyqueuosine(34) reductase QueG"/>
    <property type="match status" value="1"/>
</dbReference>
<accession>A0A4P7VQU5</accession>
<evidence type="ECO:0000256" key="5">
    <source>
        <dbReference type="ARBA" id="ARBA00022785"/>
    </source>
</evidence>
<evidence type="ECO:0000256" key="4">
    <source>
        <dbReference type="ARBA" id="ARBA00022723"/>
    </source>
</evidence>
<keyword evidence="2" id="KW-0963">Cytoplasm</keyword>
<evidence type="ECO:0000256" key="7">
    <source>
        <dbReference type="ARBA" id="ARBA00023004"/>
    </source>
</evidence>
<dbReference type="PROSITE" id="PS00198">
    <property type="entry name" value="4FE4S_FER_1"/>
    <property type="match status" value="1"/>
</dbReference>
<dbReference type="GO" id="GO:0052693">
    <property type="term" value="F:epoxyqueuosine reductase activity"/>
    <property type="evidence" value="ECO:0007669"/>
    <property type="project" value="UniProtKB-EC"/>
</dbReference>
<dbReference type="PROSITE" id="PS51379">
    <property type="entry name" value="4FE4S_FER_2"/>
    <property type="match status" value="1"/>
</dbReference>
<protein>
    <submittedName>
        <fullName evidence="10">tRNA epoxyqueuosine(34) reductase QueG</fullName>
        <ecNumber evidence="10">1.17.99.6</ecNumber>
    </submittedName>
</protein>
<proteinExistence type="predicted"/>
<gene>
    <name evidence="10" type="primary">queG</name>
    <name evidence="10" type="ORF">E7746_12745</name>
</gene>
<reference evidence="10 11" key="1">
    <citation type="submission" date="2019-02" db="EMBL/GenBank/DDBJ databases">
        <title>Isolation and identification of novel species under the genus Muribaculum.</title>
        <authorList>
            <person name="Miyake S."/>
            <person name="Ding Y."/>
            <person name="Low A."/>
            <person name="Soh M."/>
            <person name="Seedorf H."/>
        </authorList>
    </citation>
    <scope>NUCLEOTIDE SEQUENCE [LARGE SCALE GENOMIC DNA]</scope>
    <source>
        <strain evidence="10 11">TLL-A4</strain>
    </source>
</reference>
<dbReference type="Pfam" id="PF13484">
    <property type="entry name" value="Fer4_16"/>
    <property type="match status" value="1"/>
</dbReference>
<dbReference type="GO" id="GO:0046872">
    <property type="term" value="F:metal ion binding"/>
    <property type="evidence" value="ECO:0007669"/>
    <property type="project" value="UniProtKB-KW"/>
</dbReference>
<evidence type="ECO:0000256" key="2">
    <source>
        <dbReference type="ARBA" id="ARBA00022490"/>
    </source>
</evidence>
<dbReference type="InterPro" id="IPR013542">
    <property type="entry name" value="QueG_DUF1730"/>
</dbReference>
<evidence type="ECO:0000256" key="8">
    <source>
        <dbReference type="ARBA" id="ARBA00023014"/>
    </source>
</evidence>
<dbReference type="SUPFAM" id="SSF46548">
    <property type="entry name" value="alpha-helical ferredoxin"/>
    <property type="match status" value="1"/>
</dbReference>
<keyword evidence="4" id="KW-0479">Metal-binding</keyword>
<evidence type="ECO:0000259" key="9">
    <source>
        <dbReference type="PROSITE" id="PS51379"/>
    </source>
</evidence>
<keyword evidence="6 10" id="KW-0560">Oxidoreductase</keyword>
<keyword evidence="1" id="KW-0004">4Fe-4S</keyword>
<dbReference type="EMBL" id="CP039393">
    <property type="protein sequence ID" value="QCD36686.1"/>
    <property type="molecule type" value="Genomic_DNA"/>
</dbReference>
<keyword evidence="5" id="KW-0671">Queuosine biosynthesis</keyword>
<keyword evidence="11" id="KW-1185">Reference proteome</keyword>
<name>A0A4P7VQU5_9BACT</name>
<dbReference type="Gene3D" id="3.30.70.20">
    <property type="match status" value="1"/>
</dbReference>
<keyword evidence="8" id="KW-0411">Iron-sulfur</keyword>
<evidence type="ECO:0000313" key="10">
    <source>
        <dbReference type="EMBL" id="QCD36686.1"/>
    </source>
</evidence>